<dbReference type="Gene3D" id="1.10.101.10">
    <property type="entry name" value="PGBD-like superfamily/PGBD"/>
    <property type="match status" value="1"/>
</dbReference>
<dbReference type="Proteomes" id="UP000234240">
    <property type="component" value="Unassembled WGS sequence"/>
</dbReference>
<evidence type="ECO:0000313" key="3">
    <source>
        <dbReference type="Proteomes" id="UP000234240"/>
    </source>
</evidence>
<comment type="caution">
    <text evidence="2">The sequence shown here is derived from an EMBL/GenBank/DDBJ whole genome shotgun (WGS) entry which is preliminary data.</text>
</comment>
<evidence type="ECO:0000313" key="2">
    <source>
        <dbReference type="EMBL" id="PLR33067.1"/>
    </source>
</evidence>
<dbReference type="AlphaFoldDB" id="A0A2N5DZA1"/>
<dbReference type="InterPro" id="IPR002477">
    <property type="entry name" value="Peptidoglycan-bd-like"/>
</dbReference>
<organism evidence="2 3">
    <name type="scientific">Chimaeribacter californicus</name>
    <dbReference type="NCBI Taxonomy" id="2060067"/>
    <lineage>
        <taxon>Bacteria</taxon>
        <taxon>Pseudomonadati</taxon>
        <taxon>Pseudomonadota</taxon>
        <taxon>Gammaproteobacteria</taxon>
        <taxon>Enterobacterales</taxon>
        <taxon>Yersiniaceae</taxon>
        <taxon>Chimaeribacter</taxon>
    </lineage>
</organism>
<dbReference type="SUPFAM" id="SSF47090">
    <property type="entry name" value="PGBD-like"/>
    <property type="match status" value="1"/>
</dbReference>
<keyword evidence="3" id="KW-1185">Reference proteome</keyword>
<dbReference type="InterPro" id="IPR036366">
    <property type="entry name" value="PGBDSf"/>
</dbReference>
<proteinExistence type="predicted"/>
<accession>A0A2N5DZA1</accession>
<feature type="domain" description="Peptidoglycan binding-like" evidence="1">
    <location>
        <begin position="175"/>
        <end position="230"/>
    </location>
</feature>
<dbReference type="RefSeq" id="WP_101817709.1">
    <property type="nucleotide sequence ID" value="NZ_PJZF01000018.1"/>
</dbReference>
<dbReference type="EMBL" id="PJZF01000018">
    <property type="protein sequence ID" value="PLR33067.1"/>
    <property type="molecule type" value="Genomic_DNA"/>
</dbReference>
<dbReference type="Pfam" id="PF01471">
    <property type="entry name" value="PG_binding_1"/>
    <property type="match status" value="1"/>
</dbReference>
<dbReference type="InterPro" id="IPR036365">
    <property type="entry name" value="PGBD-like_sf"/>
</dbReference>
<gene>
    <name evidence="2" type="ORF">CYR55_17840</name>
</gene>
<dbReference type="Gene3D" id="3.90.1720.10">
    <property type="entry name" value="endopeptidase domain like (from Nostoc punctiforme)"/>
    <property type="match status" value="1"/>
</dbReference>
<name>A0A2N5DZA1_9GAMM</name>
<protein>
    <recommendedName>
        <fullName evidence="1">Peptidoglycan binding-like domain-containing protein</fullName>
    </recommendedName>
</protein>
<sequence length="233" mass="25019">MNTNLDMLALAKSRLGENYIHVVVPKNNPNWHNAWDCAEFTSWLAYQMTETLYGCVNNHNHPASADAYSGAWERDAKEQVLIPSTLEEAFTTAGVFLVRKPPLSGKMGHVAMSDGQGGTVEAAGKQSGVMHGKVEGRLWHYYAKLPALIYLAGQPGTVNSALPLLLQLTNPLTTSPLVGQVQQALKHAGFDPGPVDNTYGPMTIAAVAAFQEANNLVSDGIIGPLTLQKLGLN</sequence>
<dbReference type="OrthoDB" id="932638at2"/>
<evidence type="ECO:0000259" key="1">
    <source>
        <dbReference type="Pfam" id="PF01471"/>
    </source>
</evidence>
<reference evidence="2 3" key="1">
    <citation type="submission" date="2017-12" db="EMBL/GenBank/DDBJ databases">
        <title>Characterization of six clinical isolates of Enterochimera gen. nov., a novel genus of the Yersiniaciae family and the three species Enterochimera arupensis sp. nov., Enterochimera coloradensis sp. nov, and Enterochimera californica sp. nov.</title>
        <authorList>
            <person name="Rossi A."/>
            <person name="Fisher M."/>
        </authorList>
    </citation>
    <scope>NUCLEOTIDE SEQUENCE [LARGE SCALE GENOMIC DNA]</scope>
    <source>
        <strain evidence="3">2015-Iso6</strain>
    </source>
</reference>